<dbReference type="Proteomes" id="UP000254893">
    <property type="component" value="Unassembled WGS sequence"/>
</dbReference>
<dbReference type="Pfam" id="PF00929">
    <property type="entry name" value="RNase_T"/>
    <property type="match status" value="1"/>
</dbReference>
<name>A0A380C7R5_SPHSI</name>
<dbReference type="InterPro" id="IPR036397">
    <property type="entry name" value="RNaseH_sf"/>
</dbReference>
<protein>
    <submittedName>
        <fullName evidence="2">DNA polymerase III polC-type</fullName>
        <ecNumber evidence="2">2.7.7.7</ecNumber>
    </submittedName>
</protein>
<dbReference type="EMBL" id="UGYW01000002">
    <property type="protein sequence ID" value="SUJ13441.1"/>
    <property type="molecule type" value="Genomic_DNA"/>
</dbReference>
<dbReference type="SUPFAM" id="SSF53098">
    <property type="entry name" value="Ribonuclease H-like"/>
    <property type="match status" value="1"/>
</dbReference>
<reference evidence="2 3" key="1">
    <citation type="submission" date="2018-06" db="EMBL/GenBank/DDBJ databases">
        <authorList>
            <consortium name="Pathogen Informatics"/>
            <person name="Doyle S."/>
        </authorList>
    </citation>
    <scope>NUCLEOTIDE SEQUENCE [LARGE SCALE GENOMIC DNA]</scope>
    <source>
        <strain evidence="2 3">NCTC11388</strain>
    </source>
</reference>
<sequence>MALQSFIAIDFELATAAYNSVCSVGIVRVDQGVITDEFYSLVKPPKNEYMWQTTRVHGIKSKDTADAPTFEEIYPKIKDLLQNRKMVAHNEKFDREVLSKTMKACGLDYRELHLPVMWECTSKIYRDKGFKKTKLNLCCEIMGIDLNHHEALSDAKAAAFLYLKQNEVTQELIDRVFPPEELLIQPDEVAKKGEPHNGSDGVV</sequence>
<proteinExistence type="predicted"/>
<dbReference type="GO" id="GO:0008408">
    <property type="term" value="F:3'-5' exonuclease activity"/>
    <property type="evidence" value="ECO:0007669"/>
    <property type="project" value="TreeGrafter"/>
</dbReference>
<dbReference type="RefSeq" id="WP_115170187.1">
    <property type="nucleotide sequence ID" value="NZ_UGYW01000002.1"/>
</dbReference>
<dbReference type="GO" id="GO:0003887">
    <property type="term" value="F:DNA-directed DNA polymerase activity"/>
    <property type="evidence" value="ECO:0007669"/>
    <property type="project" value="UniProtKB-EC"/>
</dbReference>
<keyword evidence="2" id="KW-0548">Nucleotidyltransferase</keyword>
<evidence type="ECO:0000313" key="2">
    <source>
        <dbReference type="EMBL" id="SUJ13441.1"/>
    </source>
</evidence>
<dbReference type="EC" id="2.7.7.7" evidence="2"/>
<accession>A0A380C7R5</accession>
<feature type="domain" description="Exonuclease" evidence="1">
    <location>
        <begin position="5"/>
        <end position="171"/>
    </location>
</feature>
<keyword evidence="2" id="KW-0808">Transferase</keyword>
<dbReference type="GO" id="GO:0003676">
    <property type="term" value="F:nucleic acid binding"/>
    <property type="evidence" value="ECO:0007669"/>
    <property type="project" value="InterPro"/>
</dbReference>
<dbReference type="InterPro" id="IPR012337">
    <property type="entry name" value="RNaseH-like_sf"/>
</dbReference>
<dbReference type="InterPro" id="IPR013520">
    <property type="entry name" value="Ribonucl_H"/>
</dbReference>
<dbReference type="GO" id="GO:0005829">
    <property type="term" value="C:cytosol"/>
    <property type="evidence" value="ECO:0007669"/>
    <property type="project" value="TreeGrafter"/>
</dbReference>
<organism evidence="2 3">
    <name type="scientific">Sphingobacterium spiritivorum</name>
    <name type="common">Flavobacterium spiritivorum</name>
    <dbReference type="NCBI Taxonomy" id="258"/>
    <lineage>
        <taxon>Bacteria</taxon>
        <taxon>Pseudomonadati</taxon>
        <taxon>Bacteroidota</taxon>
        <taxon>Sphingobacteriia</taxon>
        <taxon>Sphingobacteriales</taxon>
        <taxon>Sphingobacteriaceae</taxon>
        <taxon>Sphingobacterium</taxon>
    </lineage>
</organism>
<evidence type="ECO:0000313" key="3">
    <source>
        <dbReference type="Proteomes" id="UP000254893"/>
    </source>
</evidence>
<evidence type="ECO:0000259" key="1">
    <source>
        <dbReference type="SMART" id="SM00479"/>
    </source>
</evidence>
<dbReference type="CDD" id="cd06130">
    <property type="entry name" value="DNA_pol_III_epsilon_like"/>
    <property type="match status" value="1"/>
</dbReference>
<gene>
    <name evidence="2" type="primary">polC</name>
    <name evidence="2" type="ORF">NCTC11388_02277</name>
</gene>
<dbReference type="Gene3D" id="3.30.420.10">
    <property type="entry name" value="Ribonuclease H-like superfamily/Ribonuclease H"/>
    <property type="match status" value="1"/>
</dbReference>
<dbReference type="PANTHER" id="PTHR30231:SF42">
    <property type="entry name" value="EXONUCLEASE"/>
    <property type="match status" value="1"/>
</dbReference>
<dbReference type="AlphaFoldDB" id="A0A380C7R5"/>
<dbReference type="PANTHER" id="PTHR30231">
    <property type="entry name" value="DNA POLYMERASE III SUBUNIT EPSILON"/>
    <property type="match status" value="1"/>
</dbReference>
<dbReference type="SMART" id="SM00479">
    <property type="entry name" value="EXOIII"/>
    <property type="match status" value="1"/>
</dbReference>